<accession>A0A510XT83</accession>
<proteinExistence type="predicted"/>
<reference evidence="1 2" key="1">
    <citation type="submission" date="2019-07" db="EMBL/GenBank/DDBJ databases">
        <title>Whole genome shotgun sequence of Pseudoalteromonas espejiana NBRC 102222.</title>
        <authorList>
            <person name="Hosoyama A."/>
            <person name="Uohara A."/>
            <person name="Ohji S."/>
            <person name="Ichikawa N."/>
        </authorList>
    </citation>
    <scope>NUCLEOTIDE SEQUENCE [LARGE SCALE GENOMIC DNA]</scope>
    <source>
        <strain evidence="1 2">NBRC 102222</strain>
    </source>
</reference>
<dbReference type="EMBL" id="BJUM01000008">
    <property type="protein sequence ID" value="GEK54214.1"/>
    <property type="molecule type" value="Genomic_DNA"/>
</dbReference>
<dbReference type="AlphaFoldDB" id="A0A510XT83"/>
<sequence length="53" mass="6099">MLAVQLANAKVKTPRLTPKEACYNCDEPLVHEPDRLFCDKDCADDFEKYPREA</sequence>
<organism evidence="1 2">
    <name type="scientific">Pseudoalteromonas espejiana</name>
    <dbReference type="NCBI Taxonomy" id="28107"/>
    <lineage>
        <taxon>Bacteria</taxon>
        <taxon>Pseudomonadati</taxon>
        <taxon>Pseudomonadota</taxon>
        <taxon>Gammaproteobacteria</taxon>
        <taxon>Alteromonadales</taxon>
        <taxon>Pseudoalteromonadaceae</taxon>
        <taxon>Pseudoalteromonas</taxon>
    </lineage>
</organism>
<keyword evidence="2" id="KW-1185">Reference proteome</keyword>
<evidence type="ECO:0008006" key="3">
    <source>
        <dbReference type="Google" id="ProtNLM"/>
    </source>
</evidence>
<comment type="caution">
    <text evidence="1">The sequence shown here is derived from an EMBL/GenBank/DDBJ whole genome shotgun (WGS) entry which is preliminary data.</text>
</comment>
<name>A0A510XT83_9GAMM</name>
<gene>
    <name evidence="1" type="ORF">PES01_10590</name>
</gene>
<evidence type="ECO:0000313" key="1">
    <source>
        <dbReference type="EMBL" id="GEK54214.1"/>
    </source>
</evidence>
<protein>
    <recommendedName>
        <fullName evidence="3">DUF2116 family Zn-ribbon domain-containing protein</fullName>
    </recommendedName>
</protein>
<dbReference type="Proteomes" id="UP000321419">
    <property type="component" value="Unassembled WGS sequence"/>
</dbReference>
<evidence type="ECO:0000313" key="2">
    <source>
        <dbReference type="Proteomes" id="UP000321419"/>
    </source>
</evidence>